<name>A0ABT0XN69_9BACI</name>
<keyword evidence="5" id="KW-1185">Reference proteome</keyword>
<evidence type="ECO:0000256" key="2">
    <source>
        <dbReference type="ARBA" id="ARBA00022679"/>
    </source>
</evidence>
<comment type="caution">
    <text evidence="4">The sequence shown here is derived from an EMBL/GenBank/DDBJ whole genome shotgun (WGS) entry which is preliminary data.</text>
</comment>
<comment type="similarity">
    <text evidence="1">Belongs to the P-Pant transferase superfamily. Gsp/Sfp/HetI/AcpT family.</text>
</comment>
<dbReference type="Pfam" id="PF01648">
    <property type="entry name" value="ACPS"/>
    <property type="match status" value="1"/>
</dbReference>
<dbReference type="SUPFAM" id="SSF56214">
    <property type="entry name" value="4'-phosphopantetheinyl transferase"/>
    <property type="match status" value="2"/>
</dbReference>
<evidence type="ECO:0000313" key="5">
    <source>
        <dbReference type="Proteomes" id="UP001203665"/>
    </source>
</evidence>
<dbReference type="InterPro" id="IPR037143">
    <property type="entry name" value="4-PPantetheinyl_Trfase_dom_sf"/>
</dbReference>
<dbReference type="InterPro" id="IPR050559">
    <property type="entry name" value="P-Pant_transferase_sf"/>
</dbReference>
<keyword evidence="2 4" id="KW-0808">Transferase</keyword>
<sequence>MEKKFGQSCTFTQEQYGKPRIKDQDVHFNCSHSGDWVVCVFADEEIGIDIEQMKPIQTDLYTACFPECNHLNEQIFFPLWTVKEAYVKATGCGLYKELSTILIQEAQLESDCMTPIDLQKKHSFSCRRINLIKGYALAICGTKKDLESIEIIKETIESLTPH</sequence>
<evidence type="ECO:0000256" key="1">
    <source>
        <dbReference type="ARBA" id="ARBA00010990"/>
    </source>
</evidence>
<dbReference type="PANTHER" id="PTHR12215">
    <property type="entry name" value="PHOSPHOPANTETHEINE TRANSFERASE"/>
    <property type="match status" value="1"/>
</dbReference>
<dbReference type="Proteomes" id="UP001203665">
    <property type="component" value="Unassembled WGS sequence"/>
</dbReference>
<dbReference type="RefSeq" id="WP_251611047.1">
    <property type="nucleotide sequence ID" value="NZ_JAMQJY010000003.1"/>
</dbReference>
<proteinExistence type="inferred from homology"/>
<gene>
    <name evidence="4" type="ORF">NDM98_19230</name>
</gene>
<evidence type="ECO:0000313" key="4">
    <source>
        <dbReference type="EMBL" id="MCM2677357.1"/>
    </source>
</evidence>
<protein>
    <submittedName>
        <fullName evidence="4">4'-phosphopantetheinyl transferase superfamily protein</fullName>
    </submittedName>
</protein>
<feature type="domain" description="4'-phosphopantetheinyl transferase" evidence="3">
    <location>
        <begin position="46"/>
        <end position="140"/>
    </location>
</feature>
<dbReference type="EMBL" id="JAMQJY010000003">
    <property type="protein sequence ID" value="MCM2677357.1"/>
    <property type="molecule type" value="Genomic_DNA"/>
</dbReference>
<accession>A0ABT0XN69</accession>
<evidence type="ECO:0000259" key="3">
    <source>
        <dbReference type="Pfam" id="PF01648"/>
    </source>
</evidence>
<reference evidence="4" key="1">
    <citation type="submission" date="2022-06" db="EMBL/GenBank/DDBJ databases">
        <title>Alkalicoccobacillus porphyridii sp. nov., isolated from a marine red alga, Porphyridium purpureum and reclassification of Shouchella plakortidis and Shouchella gibsonii as Alkalicoccobacillus plakortidis comb. nov. and Alkalicoccobacillus gibsonii comb. nov.</title>
        <authorList>
            <person name="Kim K.H."/>
            <person name="Lee J.K."/>
            <person name="Han D.M."/>
            <person name="Baek J.H."/>
            <person name="Jeon C.O."/>
        </authorList>
    </citation>
    <scope>NUCLEOTIDE SEQUENCE</scope>
    <source>
        <strain evidence="4">DSM 19153</strain>
    </source>
</reference>
<organism evidence="4 5">
    <name type="scientific">Alkalicoccobacillus plakortidis</name>
    <dbReference type="NCBI Taxonomy" id="444060"/>
    <lineage>
        <taxon>Bacteria</taxon>
        <taxon>Bacillati</taxon>
        <taxon>Bacillota</taxon>
        <taxon>Bacilli</taxon>
        <taxon>Bacillales</taxon>
        <taxon>Bacillaceae</taxon>
        <taxon>Alkalicoccobacillus</taxon>
    </lineage>
</organism>
<dbReference type="GO" id="GO:0016740">
    <property type="term" value="F:transferase activity"/>
    <property type="evidence" value="ECO:0007669"/>
    <property type="project" value="UniProtKB-KW"/>
</dbReference>
<dbReference type="PANTHER" id="PTHR12215:SF10">
    <property type="entry name" value="L-AMINOADIPATE-SEMIALDEHYDE DEHYDROGENASE-PHOSPHOPANTETHEINYL TRANSFERASE"/>
    <property type="match status" value="1"/>
</dbReference>
<dbReference type="InterPro" id="IPR008278">
    <property type="entry name" value="4-PPantetheinyl_Trfase_dom"/>
</dbReference>
<dbReference type="Gene3D" id="3.90.470.20">
    <property type="entry name" value="4'-phosphopantetheinyl transferase domain"/>
    <property type="match status" value="1"/>
</dbReference>